<keyword evidence="2 3" id="KW-0539">Nucleus</keyword>
<evidence type="ECO:0000256" key="3">
    <source>
        <dbReference type="RuleBase" id="RU369035"/>
    </source>
</evidence>
<dbReference type="PANTHER" id="PTHR19980">
    <property type="entry name" value="RNA CLEAVAGE STIMULATION FACTOR"/>
    <property type="match status" value="1"/>
</dbReference>
<keyword evidence="3" id="KW-0507">mRNA processing</keyword>
<keyword evidence="7" id="KW-1185">Reference proteome</keyword>
<comment type="subcellular location">
    <subcellularLocation>
        <location evidence="3">Nucleus</location>
    </subcellularLocation>
    <subcellularLocation>
        <location evidence="3">Cytoplasm</location>
    </subcellularLocation>
    <text evidence="3">Nucleus and/or cytoplasm.</text>
</comment>
<comment type="function">
    <text evidence="3">Component of the cleavage factor IA (CFIA) complex, which is involved in the endonucleolytic cleavage during polyadenylation-dependent pre-mRNA 3'-end formation.</text>
</comment>
<keyword evidence="1" id="KW-0677">Repeat</keyword>
<dbReference type="InterPro" id="IPR008847">
    <property type="entry name" value="Suf"/>
</dbReference>
<feature type="domain" description="Suppressor of forked" evidence="5">
    <location>
        <begin position="33"/>
        <end position="598"/>
    </location>
</feature>
<dbReference type="InterPro" id="IPR045243">
    <property type="entry name" value="Rna14-like"/>
</dbReference>
<feature type="compositionally biased region" description="Basic and acidic residues" evidence="4">
    <location>
        <begin position="645"/>
        <end position="667"/>
    </location>
</feature>
<dbReference type="GO" id="GO:0180010">
    <property type="term" value="P:co-transcriptional mRNA 3'-end processing, cleavage and polyadenylation pathway"/>
    <property type="evidence" value="ECO:0007669"/>
    <property type="project" value="UniProtKB-UniRule"/>
</dbReference>
<evidence type="ECO:0000313" key="7">
    <source>
        <dbReference type="Proteomes" id="UP001215598"/>
    </source>
</evidence>
<feature type="compositionally biased region" description="Pro residues" evidence="4">
    <location>
        <begin position="744"/>
        <end position="760"/>
    </location>
</feature>
<dbReference type="InterPro" id="IPR011990">
    <property type="entry name" value="TPR-like_helical_dom_sf"/>
</dbReference>
<evidence type="ECO:0000313" key="6">
    <source>
        <dbReference type="EMBL" id="KAJ7738637.1"/>
    </source>
</evidence>
<dbReference type="GO" id="GO:0003729">
    <property type="term" value="F:mRNA binding"/>
    <property type="evidence" value="ECO:0007669"/>
    <property type="project" value="TreeGrafter"/>
</dbReference>
<protein>
    <recommendedName>
        <fullName evidence="3">mRNA 3'-end-processing protein RNA14</fullName>
    </recommendedName>
</protein>
<evidence type="ECO:0000256" key="1">
    <source>
        <dbReference type="ARBA" id="ARBA00022737"/>
    </source>
</evidence>
<dbReference type="GO" id="GO:0005634">
    <property type="term" value="C:nucleus"/>
    <property type="evidence" value="ECO:0007669"/>
    <property type="project" value="UniProtKB-SubCell"/>
</dbReference>
<name>A0AAD7MYK6_9AGAR</name>
<accession>A0AAD7MYK6</accession>
<dbReference type="PANTHER" id="PTHR19980:SF0">
    <property type="entry name" value="CLEAVAGE STIMULATION FACTOR SUBUNIT 3"/>
    <property type="match status" value="1"/>
</dbReference>
<evidence type="ECO:0000256" key="2">
    <source>
        <dbReference type="ARBA" id="ARBA00023242"/>
    </source>
</evidence>
<dbReference type="EMBL" id="JARKIB010000111">
    <property type="protein sequence ID" value="KAJ7738637.1"/>
    <property type="molecule type" value="Genomic_DNA"/>
</dbReference>
<dbReference type="Proteomes" id="UP001215598">
    <property type="component" value="Unassembled WGS sequence"/>
</dbReference>
<dbReference type="SUPFAM" id="SSF48452">
    <property type="entry name" value="TPR-like"/>
    <property type="match status" value="2"/>
</dbReference>
<dbReference type="InterPro" id="IPR003107">
    <property type="entry name" value="HAT"/>
</dbReference>
<comment type="caution">
    <text evidence="6">The sequence shown here is derived from an EMBL/GenBank/DDBJ whole genome shotgun (WGS) entry which is preliminary data.</text>
</comment>
<feature type="compositionally biased region" description="Polar residues" evidence="4">
    <location>
        <begin position="625"/>
        <end position="639"/>
    </location>
</feature>
<dbReference type="Pfam" id="PF05843">
    <property type="entry name" value="Suf"/>
    <property type="match status" value="1"/>
</dbReference>
<sequence length="799" mass="90857">MGDSHLSPDELPGIGADVPVDLASDFNTLMGCLKGNPHDPERWKRLVDVAESSGDVPRIREAYDALLKQYPNTASAQIAYLRHFTNNTTPTRSDAKELLNRFLHASPSTELWNLYLTYVRRINSPTSSAGRENVRKAYEFALENIGQDRDSGPMWAGYIQFLSAGEGNSAWDASQKIEALRKTYHRCVQIPLDNVELLWSQYEAFEMGLDKITAKKFISHLSPAHMQARTVLRQLKIHLNALGINNQSGIFLPAPATFSGQERQLIARWKAYLKWEEANPLAIEAKDNALLISRIQMVYRKAVIRMRYYPEIWFMAYSWTTSVGNDGQPILKAGLEANPDSFALTYAYTELLEKAQLKEDQQDFTEIHTIYERFFSVLRVELARLSAVASEPPAYVPSGNASDLEAVAVNLPIEEELAVRKMNQDELHELKKQYSNAWINYMRFARRAQGQRACRDVFGKAREDEYIGWEVYEAAAMAEYRCNLKDGRLVAARIFELGMKKYSSELTYVLSHLRFLLTVNDENNARALFERVIGTFTPQEAKPIWECWSYSQYQYDDLEAVLHLERRMAELYPNDPPIKRFAQRHTYHSLDAIADHDLGFAKTRRLSPGATAPTLKPNGNGGGNEATTATQSFSPNSNKRPPPPLDRERETEYKRLRLDNSERDHLRQYSPPPPPSIQRNHLPPRRHEPPPKEIKPLQLPPILHCFVSQLPPRETFDGPIFSITALMDQIRQATIPSSASRSWPTPPPPSRFAGRPPPDYGPYQALGTSRRAAGEEVGTRLHQDICLGDVERKMQCNCV</sequence>
<keyword evidence="3" id="KW-0963">Cytoplasm</keyword>
<feature type="region of interest" description="Disordered" evidence="4">
    <location>
        <begin position="735"/>
        <end position="762"/>
    </location>
</feature>
<feature type="compositionally biased region" description="Basic and acidic residues" evidence="4">
    <location>
        <begin position="685"/>
        <end position="695"/>
    </location>
</feature>
<evidence type="ECO:0000256" key="4">
    <source>
        <dbReference type="SAM" id="MobiDB-lite"/>
    </source>
</evidence>
<evidence type="ECO:0000259" key="5">
    <source>
        <dbReference type="Pfam" id="PF05843"/>
    </source>
</evidence>
<dbReference type="AlphaFoldDB" id="A0AAD7MYK6"/>
<reference evidence="6" key="1">
    <citation type="submission" date="2023-03" db="EMBL/GenBank/DDBJ databases">
        <title>Massive genome expansion in bonnet fungi (Mycena s.s.) driven by repeated elements and novel gene families across ecological guilds.</title>
        <authorList>
            <consortium name="Lawrence Berkeley National Laboratory"/>
            <person name="Harder C.B."/>
            <person name="Miyauchi S."/>
            <person name="Viragh M."/>
            <person name="Kuo A."/>
            <person name="Thoen E."/>
            <person name="Andreopoulos B."/>
            <person name="Lu D."/>
            <person name="Skrede I."/>
            <person name="Drula E."/>
            <person name="Henrissat B."/>
            <person name="Morin E."/>
            <person name="Kohler A."/>
            <person name="Barry K."/>
            <person name="LaButti K."/>
            <person name="Morin E."/>
            <person name="Salamov A."/>
            <person name="Lipzen A."/>
            <person name="Mereny Z."/>
            <person name="Hegedus B."/>
            <person name="Baldrian P."/>
            <person name="Stursova M."/>
            <person name="Weitz H."/>
            <person name="Taylor A."/>
            <person name="Grigoriev I.V."/>
            <person name="Nagy L.G."/>
            <person name="Martin F."/>
            <person name="Kauserud H."/>
        </authorList>
    </citation>
    <scope>NUCLEOTIDE SEQUENCE</scope>
    <source>
        <strain evidence="6">CBHHK182m</strain>
    </source>
</reference>
<organism evidence="6 7">
    <name type="scientific">Mycena metata</name>
    <dbReference type="NCBI Taxonomy" id="1033252"/>
    <lineage>
        <taxon>Eukaryota</taxon>
        <taxon>Fungi</taxon>
        <taxon>Dikarya</taxon>
        <taxon>Basidiomycota</taxon>
        <taxon>Agaricomycotina</taxon>
        <taxon>Agaricomycetes</taxon>
        <taxon>Agaricomycetidae</taxon>
        <taxon>Agaricales</taxon>
        <taxon>Marasmiineae</taxon>
        <taxon>Mycenaceae</taxon>
        <taxon>Mycena</taxon>
    </lineage>
</organism>
<feature type="region of interest" description="Disordered" evidence="4">
    <location>
        <begin position="607"/>
        <end position="697"/>
    </location>
</feature>
<proteinExistence type="predicted"/>
<dbReference type="Gene3D" id="1.25.40.1040">
    <property type="match status" value="1"/>
</dbReference>
<gene>
    <name evidence="6" type="ORF">B0H16DRAFT_1424816</name>
</gene>
<dbReference type="SMART" id="SM00386">
    <property type="entry name" value="HAT"/>
    <property type="match status" value="6"/>
</dbReference>
<dbReference type="GO" id="GO:0005737">
    <property type="term" value="C:cytoplasm"/>
    <property type="evidence" value="ECO:0007669"/>
    <property type="project" value="UniProtKB-SubCell"/>
</dbReference>